<name>Q47ZL0_COLP3</name>
<evidence type="ECO:0000313" key="2">
    <source>
        <dbReference type="Proteomes" id="UP000000547"/>
    </source>
</evidence>
<dbReference type="AlphaFoldDB" id="Q47ZL0"/>
<evidence type="ECO:0008006" key="3">
    <source>
        <dbReference type="Google" id="ProtNLM"/>
    </source>
</evidence>
<evidence type="ECO:0000313" key="1">
    <source>
        <dbReference type="EMBL" id="AAZ25049.1"/>
    </source>
</evidence>
<dbReference type="KEGG" id="cps:CPS_3062"/>
<protein>
    <recommendedName>
        <fullName evidence="3">MarR family transcriptional regulator</fullName>
    </recommendedName>
</protein>
<dbReference type="STRING" id="167879.CPS_3062"/>
<dbReference type="Proteomes" id="UP000000547">
    <property type="component" value="Chromosome"/>
</dbReference>
<sequence length="57" mass="6619">MLRHTSSEKKQQLDGIYKKLDSLFLKDILTKKEKDSAEVLFEKVHVILQSSLDKLTT</sequence>
<accession>Q47ZL0</accession>
<organism evidence="1 2">
    <name type="scientific">Colwellia psychrerythraea (strain 34H / ATCC BAA-681)</name>
    <name type="common">Vibrio psychroerythus</name>
    <dbReference type="NCBI Taxonomy" id="167879"/>
    <lineage>
        <taxon>Bacteria</taxon>
        <taxon>Pseudomonadati</taxon>
        <taxon>Pseudomonadota</taxon>
        <taxon>Gammaproteobacteria</taxon>
        <taxon>Alteromonadales</taxon>
        <taxon>Colwelliaceae</taxon>
        <taxon>Colwellia</taxon>
    </lineage>
</organism>
<proteinExistence type="predicted"/>
<reference evidence="1" key="1">
    <citation type="journal article" date="2005" name="Proc. Natl. Acad. Sci. U.S.A.">
        <title>The psychrophilic lifestyle as revealed by the genome sequence of Colwellia psychrerythraea 34H through genomic and proteomic analyses.</title>
        <authorList>
            <person name="Methe B.A."/>
            <person name="Nelson K.E."/>
            <person name="Deming J.W."/>
            <person name="Momen B."/>
            <person name="Melamud E."/>
            <person name="Zhang X."/>
            <person name="Moult J."/>
            <person name="Madupu R."/>
            <person name="Nelson W.C."/>
            <person name="Dodson R.J."/>
            <person name="Brinkac L.M."/>
            <person name="Daugherty S.C."/>
            <person name="Durkin A.S."/>
            <person name="DeBoy R.T."/>
            <person name="Kolonay J.F."/>
            <person name="Sullivan S.A."/>
            <person name="Zhou L."/>
            <person name="Davidsen T.M."/>
            <person name="Wu M."/>
            <person name="Huston A.L."/>
            <person name="Lewis M."/>
            <person name="Weaver B."/>
            <person name="Weidman J.F."/>
            <person name="Khouri H."/>
            <person name="Utterback T.R."/>
            <person name="Feldblyum T.V."/>
            <person name="Fraser C.M."/>
        </authorList>
    </citation>
    <scope>NUCLEOTIDE SEQUENCE [LARGE SCALE GENOMIC DNA]</scope>
    <source>
        <strain evidence="1">34H</strain>
    </source>
</reference>
<dbReference type="EMBL" id="CP000083">
    <property type="protein sequence ID" value="AAZ25049.1"/>
    <property type="molecule type" value="Genomic_DNA"/>
</dbReference>
<dbReference type="HOGENOM" id="CLU_2988853_0_0_6"/>
<gene>
    <name evidence="1" type="ordered locus">CPS_3062</name>
</gene>